<dbReference type="GO" id="GO:0005524">
    <property type="term" value="F:ATP binding"/>
    <property type="evidence" value="ECO:0007669"/>
    <property type="project" value="UniProtKB-KW"/>
</dbReference>
<dbReference type="PROSITE" id="PS50901">
    <property type="entry name" value="FTSK"/>
    <property type="match status" value="1"/>
</dbReference>
<dbReference type="EMBL" id="CAFBNO010000025">
    <property type="protein sequence ID" value="CAB4955206.1"/>
    <property type="molecule type" value="Genomic_DNA"/>
</dbReference>
<keyword evidence="2" id="KW-0067">ATP-binding</keyword>
<proteinExistence type="predicted"/>
<dbReference type="InterPro" id="IPR002543">
    <property type="entry name" value="FtsK_dom"/>
</dbReference>
<dbReference type="InterPro" id="IPR027417">
    <property type="entry name" value="P-loop_NTPase"/>
</dbReference>
<feature type="transmembrane region" description="Helical" evidence="3">
    <location>
        <begin position="6"/>
        <end position="39"/>
    </location>
</feature>
<gene>
    <name evidence="5" type="ORF">UFOPK3837_00694</name>
</gene>
<feature type="domain" description="FtsK" evidence="4">
    <location>
        <begin position="100"/>
        <end position="278"/>
    </location>
</feature>
<evidence type="ECO:0000259" key="4">
    <source>
        <dbReference type="PROSITE" id="PS50901"/>
    </source>
</evidence>
<dbReference type="InterPro" id="IPR050206">
    <property type="entry name" value="FtsK/SpoIIIE/SftA"/>
</dbReference>
<evidence type="ECO:0000256" key="2">
    <source>
        <dbReference type="ARBA" id="ARBA00022840"/>
    </source>
</evidence>
<dbReference type="PANTHER" id="PTHR22683">
    <property type="entry name" value="SPORULATION PROTEIN RELATED"/>
    <property type="match status" value="1"/>
</dbReference>
<dbReference type="SUPFAM" id="SSF52540">
    <property type="entry name" value="P-loop containing nucleoside triphosphate hydrolases"/>
    <property type="match status" value="1"/>
</dbReference>
<organism evidence="5">
    <name type="scientific">freshwater metagenome</name>
    <dbReference type="NCBI Taxonomy" id="449393"/>
    <lineage>
        <taxon>unclassified sequences</taxon>
        <taxon>metagenomes</taxon>
        <taxon>ecological metagenomes</taxon>
    </lineage>
</organism>
<sequence>MQMVWLIPSFAMGIFFGLTSGLWQMAVMSGLSALIAVLLRFRGRKSKPFRLKINQRGVFINGKRAPKYMRLWRREWREEYARQFEQLVAGLQQELSKTSFEPLSFVAGFNLELNLADLGPHLFLVGPTGSGKSRWLQLVLGSMSGEVELLLADYKGGVTLSPFGEPITDLSPKEEREAFWSSLSELLEERERYLVVQGVGRASETSLKPVVVVVDELAHALREDRGALSALSAVAARGRSLGVHLICASQSVSGVPRELLVNLNLRVILAGVDEVDALQLGAKTRPQRVAGVGVGQVIGGPEFRFPFRQVPIQVQQHSNREQPQPVR</sequence>
<name>A0A6J7KH84_9ZZZZ</name>
<keyword evidence="3" id="KW-0812">Transmembrane</keyword>
<dbReference type="AlphaFoldDB" id="A0A6J7KH84"/>
<evidence type="ECO:0000313" key="5">
    <source>
        <dbReference type="EMBL" id="CAB4955206.1"/>
    </source>
</evidence>
<keyword evidence="3" id="KW-0472">Membrane</keyword>
<dbReference type="GO" id="GO:0003677">
    <property type="term" value="F:DNA binding"/>
    <property type="evidence" value="ECO:0007669"/>
    <property type="project" value="InterPro"/>
</dbReference>
<dbReference type="Gene3D" id="3.40.50.300">
    <property type="entry name" value="P-loop containing nucleotide triphosphate hydrolases"/>
    <property type="match status" value="1"/>
</dbReference>
<accession>A0A6J7KH84</accession>
<evidence type="ECO:0000256" key="3">
    <source>
        <dbReference type="SAM" id="Phobius"/>
    </source>
</evidence>
<reference evidence="5" key="1">
    <citation type="submission" date="2020-05" db="EMBL/GenBank/DDBJ databases">
        <authorList>
            <person name="Chiriac C."/>
            <person name="Salcher M."/>
            <person name="Ghai R."/>
            <person name="Kavagutti S V."/>
        </authorList>
    </citation>
    <scope>NUCLEOTIDE SEQUENCE</scope>
</reference>
<protein>
    <submittedName>
        <fullName evidence="5">Unannotated protein</fullName>
    </submittedName>
</protein>
<dbReference type="PANTHER" id="PTHR22683:SF1">
    <property type="entry name" value="TYPE VII SECRETION SYSTEM PROTEIN ESSC"/>
    <property type="match status" value="1"/>
</dbReference>
<keyword evidence="3" id="KW-1133">Transmembrane helix</keyword>
<evidence type="ECO:0000256" key="1">
    <source>
        <dbReference type="ARBA" id="ARBA00022741"/>
    </source>
</evidence>
<keyword evidence="1" id="KW-0547">Nucleotide-binding</keyword>